<proteinExistence type="predicted"/>
<accession>A0A8C5MRS5</accession>
<protein>
    <recommendedName>
        <fullName evidence="1">Cyclic nucleotide-binding domain-containing protein</fullName>
    </recommendedName>
</protein>
<dbReference type="InterPro" id="IPR014710">
    <property type="entry name" value="RmlC-like_jellyroll"/>
</dbReference>
<feature type="domain" description="Cyclic nucleotide-binding" evidence="1">
    <location>
        <begin position="95"/>
        <end position="133"/>
    </location>
</feature>
<dbReference type="Gene3D" id="2.60.120.10">
    <property type="entry name" value="Jelly Rolls"/>
    <property type="match status" value="1"/>
</dbReference>
<dbReference type="SUPFAM" id="SSF51206">
    <property type="entry name" value="cAMP-binding domain-like"/>
    <property type="match status" value="1"/>
</dbReference>
<dbReference type="PROSITE" id="PS50042">
    <property type="entry name" value="CNMP_BINDING_3"/>
    <property type="match status" value="1"/>
</dbReference>
<dbReference type="AlphaFoldDB" id="A0A8C5MRS5"/>
<name>A0A8C5MRS5_9ANUR</name>
<evidence type="ECO:0000313" key="2">
    <source>
        <dbReference type="Ensembl" id="ENSLLEP00000016915.1"/>
    </source>
</evidence>
<sequence length="156" mass="18243">MLIIHHRKCFTRVMSSQECHSLCYIYHLLIKTSSCFLNVCEFKNPRRIRKKIYIYYCSTYQVGQCYFMSRLLEFRVESVDLMQMVYFMQLFPISLLDGKVEVTKESVKLCTMGPGKVFGELAILYNCTRTATVKNSHTQTETNLGFPIPFDDIAIM</sequence>
<reference evidence="2" key="1">
    <citation type="submission" date="2025-08" db="UniProtKB">
        <authorList>
            <consortium name="Ensembl"/>
        </authorList>
    </citation>
    <scope>IDENTIFICATION</scope>
</reference>
<dbReference type="Proteomes" id="UP000694569">
    <property type="component" value="Unplaced"/>
</dbReference>
<dbReference type="CDD" id="cd00038">
    <property type="entry name" value="CAP_ED"/>
    <property type="match status" value="1"/>
</dbReference>
<evidence type="ECO:0000313" key="3">
    <source>
        <dbReference type="Proteomes" id="UP000694569"/>
    </source>
</evidence>
<dbReference type="InterPro" id="IPR018490">
    <property type="entry name" value="cNMP-bd_dom_sf"/>
</dbReference>
<dbReference type="OrthoDB" id="10252171at2759"/>
<reference evidence="2" key="2">
    <citation type="submission" date="2025-09" db="UniProtKB">
        <authorList>
            <consortium name="Ensembl"/>
        </authorList>
    </citation>
    <scope>IDENTIFICATION</scope>
</reference>
<dbReference type="Ensembl" id="ENSLLET00000017556.1">
    <property type="protein sequence ID" value="ENSLLEP00000016915.1"/>
    <property type="gene ID" value="ENSLLEG00000010774.1"/>
</dbReference>
<dbReference type="InterPro" id="IPR000595">
    <property type="entry name" value="cNMP-bd_dom"/>
</dbReference>
<evidence type="ECO:0000259" key="1">
    <source>
        <dbReference type="PROSITE" id="PS50042"/>
    </source>
</evidence>
<organism evidence="2 3">
    <name type="scientific">Leptobrachium leishanense</name>
    <name type="common">Leishan spiny toad</name>
    <dbReference type="NCBI Taxonomy" id="445787"/>
    <lineage>
        <taxon>Eukaryota</taxon>
        <taxon>Metazoa</taxon>
        <taxon>Chordata</taxon>
        <taxon>Craniata</taxon>
        <taxon>Vertebrata</taxon>
        <taxon>Euteleostomi</taxon>
        <taxon>Amphibia</taxon>
        <taxon>Batrachia</taxon>
        <taxon>Anura</taxon>
        <taxon>Pelobatoidea</taxon>
        <taxon>Megophryidae</taxon>
        <taxon>Leptobrachium</taxon>
    </lineage>
</organism>
<keyword evidence="3" id="KW-1185">Reference proteome</keyword>